<evidence type="ECO:0000256" key="4">
    <source>
        <dbReference type="ARBA" id="ARBA00022825"/>
    </source>
</evidence>
<dbReference type="InterPro" id="IPR000209">
    <property type="entry name" value="Peptidase_S8/S53_dom"/>
</dbReference>
<feature type="active site" description="Charge relay system" evidence="5">
    <location>
        <position position="75"/>
    </location>
</feature>
<dbReference type="InterPro" id="IPR036852">
    <property type="entry name" value="Peptidase_S8/S53_dom_sf"/>
</dbReference>
<dbReference type="SUPFAM" id="SSF52743">
    <property type="entry name" value="Subtilisin-like"/>
    <property type="match status" value="1"/>
</dbReference>
<feature type="compositionally biased region" description="Basic and acidic residues" evidence="6">
    <location>
        <begin position="367"/>
        <end position="376"/>
    </location>
</feature>
<dbReference type="Gene3D" id="3.40.50.200">
    <property type="entry name" value="Peptidase S8/S53 domain"/>
    <property type="match status" value="1"/>
</dbReference>
<dbReference type="EMBL" id="BAAABX010000061">
    <property type="protein sequence ID" value="GAA0428225.1"/>
    <property type="molecule type" value="Genomic_DNA"/>
</dbReference>
<reference evidence="11" key="1">
    <citation type="journal article" date="2019" name="Int. J. Syst. Evol. Microbiol.">
        <title>The Global Catalogue of Microorganisms (GCM) 10K type strain sequencing project: providing services to taxonomists for standard genome sequencing and annotation.</title>
        <authorList>
            <consortium name="The Broad Institute Genomics Platform"/>
            <consortium name="The Broad Institute Genome Sequencing Center for Infectious Disease"/>
            <person name="Wu L."/>
            <person name="Ma J."/>
        </authorList>
    </citation>
    <scope>NUCLEOTIDE SEQUENCE [LARGE SCALE GENOMIC DNA]</scope>
    <source>
        <strain evidence="11">JCM 4788</strain>
    </source>
</reference>
<dbReference type="PANTHER" id="PTHR43806:SF11">
    <property type="entry name" value="CEREVISIN-RELATED"/>
    <property type="match status" value="1"/>
</dbReference>
<evidence type="ECO:0000256" key="1">
    <source>
        <dbReference type="ARBA" id="ARBA00011073"/>
    </source>
</evidence>
<keyword evidence="2 5" id="KW-0645">Protease</keyword>
<feature type="active site" description="Charge relay system" evidence="5">
    <location>
        <position position="111"/>
    </location>
</feature>
<keyword evidence="7" id="KW-0472">Membrane</keyword>
<evidence type="ECO:0000256" key="6">
    <source>
        <dbReference type="SAM" id="MobiDB-lite"/>
    </source>
</evidence>
<keyword evidence="7" id="KW-1133">Transmembrane helix</keyword>
<evidence type="ECO:0000313" key="10">
    <source>
        <dbReference type="EMBL" id="GAA0428225.1"/>
    </source>
</evidence>
<dbReference type="InterPro" id="IPR015500">
    <property type="entry name" value="Peptidase_S8_subtilisin-rel"/>
</dbReference>
<dbReference type="Proteomes" id="UP001500879">
    <property type="component" value="Unassembled WGS sequence"/>
</dbReference>
<dbReference type="GO" id="GO:0006508">
    <property type="term" value="P:proteolysis"/>
    <property type="evidence" value="ECO:0007669"/>
    <property type="project" value="UniProtKB-KW"/>
</dbReference>
<evidence type="ECO:0000259" key="9">
    <source>
        <dbReference type="Pfam" id="PF00082"/>
    </source>
</evidence>
<dbReference type="PANTHER" id="PTHR43806">
    <property type="entry name" value="PEPTIDASE S8"/>
    <property type="match status" value="1"/>
</dbReference>
<evidence type="ECO:0000313" key="11">
    <source>
        <dbReference type="Proteomes" id="UP001500879"/>
    </source>
</evidence>
<feature type="region of interest" description="Disordered" evidence="6">
    <location>
        <begin position="408"/>
        <end position="427"/>
    </location>
</feature>
<dbReference type="GO" id="GO:0008233">
    <property type="term" value="F:peptidase activity"/>
    <property type="evidence" value="ECO:0007669"/>
    <property type="project" value="UniProtKB-KW"/>
</dbReference>
<evidence type="ECO:0000256" key="2">
    <source>
        <dbReference type="ARBA" id="ARBA00022670"/>
    </source>
</evidence>
<comment type="caution">
    <text evidence="10">The sequence shown here is derived from an EMBL/GenBank/DDBJ whole genome shotgun (WGS) entry which is preliminary data.</text>
</comment>
<feature type="region of interest" description="Disordered" evidence="6">
    <location>
        <begin position="329"/>
        <end position="376"/>
    </location>
</feature>
<feature type="transmembrane region" description="Helical" evidence="7">
    <location>
        <begin position="381"/>
        <end position="403"/>
    </location>
</feature>
<dbReference type="PRINTS" id="PR00723">
    <property type="entry name" value="SUBTILISIN"/>
</dbReference>
<keyword evidence="4 5" id="KW-0720">Serine protease</keyword>
<accession>A0ABP3IX60</accession>
<keyword evidence="7" id="KW-0812">Transmembrane</keyword>
<dbReference type="Pfam" id="PF00082">
    <property type="entry name" value="Peptidase_S8"/>
    <property type="match status" value="1"/>
</dbReference>
<comment type="similarity">
    <text evidence="1 5">Belongs to the peptidase S8 family.</text>
</comment>
<dbReference type="PROSITE" id="PS51892">
    <property type="entry name" value="SUBTILASE"/>
    <property type="match status" value="1"/>
</dbReference>
<gene>
    <name evidence="10" type="primary">mycP_2</name>
    <name evidence="10" type="ORF">GCM10010357_57330</name>
</gene>
<evidence type="ECO:0000256" key="8">
    <source>
        <dbReference type="SAM" id="SignalP"/>
    </source>
</evidence>
<protein>
    <submittedName>
        <fullName evidence="10">Type VII secretion-associated serine protease mycosin</fullName>
    </submittedName>
</protein>
<name>A0ABP3IX60_9ACTN</name>
<dbReference type="InterPro" id="IPR050131">
    <property type="entry name" value="Peptidase_S8_subtilisin-like"/>
</dbReference>
<feature type="domain" description="Peptidase S8/S53" evidence="9">
    <location>
        <begin position="66"/>
        <end position="321"/>
    </location>
</feature>
<organism evidence="10 11">
    <name type="scientific">Streptomyces luteireticuli</name>
    <dbReference type="NCBI Taxonomy" id="173858"/>
    <lineage>
        <taxon>Bacteria</taxon>
        <taxon>Bacillati</taxon>
        <taxon>Actinomycetota</taxon>
        <taxon>Actinomycetes</taxon>
        <taxon>Kitasatosporales</taxon>
        <taxon>Streptomycetaceae</taxon>
        <taxon>Streptomyces</taxon>
    </lineage>
</organism>
<evidence type="ECO:0000256" key="5">
    <source>
        <dbReference type="PROSITE-ProRule" id="PRU01240"/>
    </source>
</evidence>
<proteinExistence type="inferred from homology"/>
<keyword evidence="11" id="KW-1185">Reference proteome</keyword>
<feature type="chain" id="PRO_5046067823" evidence="8">
    <location>
        <begin position="43"/>
        <end position="427"/>
    </location>
</feature>
<evidence type="ECO:0000256" key="3">
    <source>
        <dbReference type="ARBA" id="ARBA00022801"/>
    </source>
</evidence>
<evidence type="ECO:0000256" key="7">
    <source>
        <dbReference type="SAM" id="Phobius"/>
    </source>
</evidence>
<sequence length="427" mass="44260">MVSREHVNKSKIRGACVRAAAAASVLCSLLAGGAIGAAPASAGTMRERQWYLETMQAEQMWQVTTGKGITVAVIDSGVRSSQPELQGRVRPGKDFTRSGELHSEWEDTDSHGTAMATLIAGDGAGGQGIKGLAPDAEILPVKVGARNVPASRLAAAIRYAADSKAQIISMSLGMQSYLLSDKAKGALQDAVNYALKHGKLLLAGSGNDGDKDNAVSYPAATRGVVGIASVDANYKTAKYSTHGSQVALAAPGENLPTPCWKGSGYCRSGGTSQATAIASASAALVWSLRPKWTNNQVLRVLMDTAGKPTDGPVPSQYIGYGTIRPRIPVLEKKGNPGAPDVSPLAEGAKASDGKAAKPGPAPSSEAQKSKDKAKKDKDDNLPWFIGGAIAVAVPGAVLLALIFRRRSRARARARAQQQPTAPPPTAP</sequence>
<keyword evidence="8" id="KW-0732">Signal</keyword>
<feature type="active site" description="Charge relay system" evidence="5">
    <location>
        <position position="272"/>
    </location>
</feature>
<keyword evidence="3 5" id="KW-0378">Hydrolase</keyword>
<feature type="signal peptide" evidence="8">
    <location>
        <begin position="1"/>
        <end position="42"/>
    </location>
</feature>